<evidence type="ECO:0000256" key="1">
    <source>
        <dbReference type="SAM" id="MobiDB-lite"/>
    </source>
</evidence>
<protein>
    <submittedName>
        <fullName evidence="2">Uncharacterized protein</fullName>
    </submittedName>
</protein>
<name>A0A9P8L1Z7_9PEZI</name>
<feature type="compositionally biased region" description="Basic and acidic residues" evidence="1">
    <location>
        <begin position="1"/>
        <end position="25"/>
    </location>
</feature>
<dbReference type="Proteomes" id="UP000750711">
    <property type="component" value="Unassembled WGS sequence"/>
</dbReference>
<evidence type="ECO:0000313" key="2">
    <source>
        <dbReference type="EMBL" id="KAH0538127.1"/>
    </source>
</evidence>
<feature type="region of interest" description="Disordered" evidence="1">
    <location>
        <begin position="1"/>
        <end position="84"/>
    </location>
</feature>
<feature type="compositionally biased region" description="Polar residues" evidence="1">
    <location>
        <begin position="74"/>
        <end position="84"/>
    </location>
</feature>
<sequence length="157" mass="17112">RERPEESPDPSLEHSTVKISQEKSKLGNSRYPDGHQPRHARGSPVPAAAPTTPQAVPPPGPDLATPSSDHARTGKQSPRQSQTALLSGLADLQTDLQEMTSLAILNRHSEERMGVGPRTRRLGNRIEALVCKIGHLKDRIARLKETVEELVGYQLGP</sequence>
<keyword evidence="3" id="KW-1185">Reference proteome</keyword>
<comment type="caution">
    <text evidence="2">The sequence shown here is derived from an EMBL/GenBank/DDBJ whole genome shotgun (WGS) entry which is preliminary data.</text>
</comment>
<organism evidence="2 3">
    <name type="scientific">Trichoglossum hirsutum</name>
    <dbReference type="NCBI Taxonomy" id="265104"/>
    <lineage>
        <taxon>Eukaryota</taxon>
        <taxon>Fungi</taxon>
        <taxon>Dikarya</taxon>
        <taxon>Ascomycota</taxon>
        <taxon>Pezizomycotina</taxon>
        <taxon>Geoglossomycetes</taxon>
        <taxon>Geoglossales</taxon>
        <taxon>Geoglossaceae</taxon>
        <taxon>Trichoglossum</taxon>
    </lineage>
</organism>
<feature type="non-terminal residue" evidence="2">
    <location>
        <position position="157"/>
    </location>
</feature>
<reference evidence="2" key="1">
    <citation type="submission" date="2021-03" db="EMBL/GenBank/DDBJ databases">
        <title>Comparative genomics and phylogenomic investigation of the class Geoglossomycetes provide insights into ecological specialization and systematics.</title>
        <authorList>
            <person name="Melie T."/>
            <person name="Pirro S."/>
            <person name="Miller A.N."/>
            <person name="Quandt A."/>
        </authorList>
    </citation>
    <scope>NUCLEOTIDE SEQUENCE</scope>
    <source>
        <strain evidence="2">CAQ_001_2017</strain>
    </source>
</reference>
<accession>A0A9P8L1Z7</accession>
<dbReference type="EMBL" id="JAGHQM010004030">
    <property type="protein sequence ID" value="KAH0538127.1"/>
    <property type="molecule type" value="Genomic_DNA"/>
</dbReference>
<evidence type="ECO:0000313" key="3">
    <source>
        <dbReference type="Proteomes" id="UP000750711"/>
    </source>
</evidence>
<proteinExistence type="predicted"/>
<gene>
    <name evidence="2" type="ORF">GP486_008797</name>
</gene>
<dbReference type="AlphaFoldDB" id="A0A9P8L1Z7"/>
<feature type="compositionally biased region" description="Low complexity" evidence="1">
    <location>
        <begin position="44"/>
        <end position="54"/>
    </location>
</feature>